<dbReference type="AlphaFoldDB" id="A0A9P0LQP2"/>
<name>A0A9P0LQP2_ACAOB</name>
<dbReference type="EMBL" id="CAKOFQ010007369">
    <property type="protein sequence ID" value="CAH1999525.1"/>
    <property type="molecule type" value="Genomic_DNA"/>
</dbReference>
<evidence type="ECO:0000313" key="2">
    <source>
        <dbReference type="Proteomes" id="UP001152888"/>
    </source>
</evidence>
<protein>
    <submittedName>
        <fullName evidence="1">Uncharacterized protein</fullName>
    </submittedName>
</protein>
<proteinExistence type="predicted"/>
<comment type="caution">
    <text evidence="1">The sequence shown here is derived from an EMBL/GenBank/DDBJ whole genome shotgun (WGS) entry which is preliminary data.</text>
</comment>
<evidence type="ECO:0000313" key="1">
    <source>
        <dbReference type="EMBL" id="CAH1999525.1"/>
    </source>
</evidence>
<gene>
    <name evidence="1" type="ORF">ACAOBT_LOCUS25023</name>
</gene>
<keyword evidence="2" id="KW-1185">Reference proteome</keyword>
<accession>A0A9P0LQP2</accession>
<organism evidence="1 2">
    <name type="scientific">Acanthoscelides obtectus</name>
    <name type="common">Bean weevil</name>
    <name type="synonym">Bruchus obtectus</name>
    <dbReference type="NCBI Taxonomy" id="200917"/>
    <lineage>
        <taxon>Eukaryota</taxon>
        <taxon>Metazoa</taxon>
        <taxon>Ecdysozoa</taxon>
        <taxon>Arthropoda</taxon>
        <taxon>Hexapoda</taxon>
        <taxon>Insecta</taxon>
        <taxon>Pterygota</taxon>
        <taxon>Neoptera</taxon>
        <taxon>Endopterygota</taxon>
        <taxon>Coleoptera</taxon>
        <taxon>Polyphaga</taxon>
        <taxon>Cucujiformia</taxon>
        <taxon>Chrysomeloidea</taxon>
        <taxon>Chrysomelidae</taxon>
        <taxon>Bruchinae</taxon>
        <taxon>Bruchini</taxon>
        <taxon>Acanthoscelides</taxon>
    </lineage>
</organism>
<dbReference type="Proteomes" id="UP001152888">
    <property type="component" value="Unassembled WGS sequence"/>
</dbReference>
<reference evidence="1" key="1">
    <citation type="submission" date="2022-03" db="EMBL/GenBank/DDBJ databases">
        <authorList>
            <person name="Sayadi A."/>
        </authorList>
    </citation>
    <scope>NUCLEOTIDE SEQUENCE</scope>
</reference>
<sequence length="28" mass="3338">MCEQMREVNKATIERLPLGNITFIFYYG</sequence>